<accession>A0A0B1P6H7</accession>
<dbReference type="Proteomes" id="UP000030854">
    <property type="component" value="Unassembled WGS sequence"/>
</dbReference>
<feature type="region of interest" description="Disordered" evidence="1">
    <location>
        <begin position="220"/>
        <end position="249"/>
    </location>
</feature>
<evidence type="ECO:0000256" key="1">
    <source>
        <dbReference type="SAM" id="MobiDB-lite"/>
    </source>
</evidence>
<name>A0A0B1P6H7_UNCNE</name>
<sequence length="751" mass="84157">MYLTPRSQMNYSYTTNPASSAEFTRSFDSPNCQKKHLSLDFDTASTLFLPSTYYGLNTTVSENTTLISSNDRQTSPTNGYEKIELPVMNNLKHTASYSSDNLKKLSVCSSSSAVDSVKPELLEKLDENSKITSMHGGNSGFSLLNPIFLLARLRTPQHALQFLAKEKVSIARETTGQYDEFCYSTRGVLAYDSDIFGPLAASCMLLISRGCDESCCSTSSPKSLCTDKSPESSISEYNSSPASTEDPCEKRGLEPDFLCWENDSLTDFVLTEPESFQAVPKAFESYSSPIKIEKSMRMQVRQNPSIQSGAVFQFHSPEGKVSKIKANHIQSLEAALSTEDKSKCKDASIFISGSESTRLTQVTKTLKEICKNSRGNNISDFDSITCVKEQIFDLPLILTPMIYNLMPFITKNYNLTSQNDKYFYKETYFNEIKKQQCDRSPTKCPSMESISRHAIPTGQLSNNIISKRRTKPNLIQNFNNEILVSPNSNTKYSNMENLQQLNKLTADSLAAHQRALDFAAFDAENNAKIYQNNVVSDGYLQFEQENSQPSLSNDSFETSSQELTSLLDEYINDFDFNDDSQDIAFIEAVNAEALANDFDGFYGQEFGLYSTELIGKDFGCKNTGNPRSTGSRRTRSSWDSRFVSHEPILSPITECSEYSYYSQCKSPVQQSPSSFREIKSPGLEQFSCERLIENFESINNFDSLLISRRNLSGENQKSVQNFSNCSHWSSDSEEGSVDSNSPQSYGEFLSF</sequence>
<dbReference type="AlphaFoldDB" id="A0A0B1P6H7"/>
<reference evidence="2 3" key="1">
    <citation type="journal article" date="2014" name="BMC Genomics">
        <title>Adaptive genomic structural variation in the grape powdery mildew pathogen, Erysiphe necator.</title>
        <authorList>
            <person name="Jones L."/>
            <person name="Riaz S."/>
            <person name="Morales-Cruz A."/>
            <person name="Amrine K.C."/>
            <person name="McGuire B."/>
            <person name="Gubler W.D."/>
            <person name="Walker M.A."/>
            <person name="Cantu D."/>
        </authorList>
    </citation>
    <scope>NUCLEOTIDE SEQUENCE [LARGE SCALE GENOMIC DNA]</scope>
    <source>
        <strain evidence="3">c</strain>
    </source>
</reference>
<gene>
    <name evidence="2" type="ORF">EV44_g6406</name>
</gene>
<comment type="caution">
    <text evidence="2">The sequence shown here is derived from an EMBL/GenBank/DDBJ whole genome shotgun (WGS) entry which is preliminary data.</text>
</comment>
<feature type="region of interest" description="Disordered" evidence="1">
    <location>
        <begin position="721"/>
        <end position="751"/>
    </location>
</feature>
<evidence type="ECO:0000313" key="2">
    <source>
        <dbReference type="EMBL" id="KHJ32556.1"/>
    </source>
</evidence>
<evidence type="ECO:0000313" key="3">
    <source>
        <dbReference type="Proteomes" id="UP000030854"/>
    </source>
</evidence>
<keyword evidence="3" id="KW-1185">Reference proteome</keyword>
<dbReference type="HOGENOM" id="CLU_370538_0_0_1"/>
<protein>
    <submittedName>
        <fullName evidence="2">Uncharacterized protein</fullName>
    </submittedName>
</protein>
<dbReference type="STRING" id="52586.A0A0B1P6H7"/>
<dbReference type="EMBL" id="JNVN01001994">
    <property type="protein sequence ID" value="KHJ32556.1"/>
    <property type="molecule type" value="Genomic_DNA"/>
</dbReference>
<feature type="compositionally biased region" description="Low complexity" evidence="1">
    <location>
        <begin position="231"/>
        <end position="243"/>
    </location>
</feature>
<proteinExistence type="predicted"/>
<organism evidence="2 3">
    <name type="scientific">Uncinula necator</name>
    <name type="common">Grape powdery mildew</name>
    <dbReference type="NCBI Taxonomy" id="52586"/>
    <lineage>
        <taxon>Eukaryota</taxon>
        <taxon>Fungi</taxon>
        <taxon>Dikarya</taxon>
        <taxon>Ascomycota</taxon>
        <taxon>Pezizomycotina</taxon>
        <taxon>Leotiomycetes</taxon>
        <taxon>Erysiphales</taxon>
        <taxon>Erysiphaceae</taxon>
        <taxon>Erysiphe</taxon>
    </lineage>
</organism>